<protein>
    <submittedName>
        <fullName evidence="2">9825_t:CDS:1</fullName>
    </submittedName>
</protein>
<evidence type="ECO:0000259" key="1">
    <source>
        <dbReference type="Pfam" id="PF00505"/>
    </source>
</evidence>
<comment type="caution">
    <text evidence="2">The sequence shown here is derived from an EMBL/GenBank/DDBJ whole genome shotgun (WGS) entry which is preliminary data.</text>
</comment>
<evidence type="ECO:0000313" key="3">
    <source>
        <dbReference type="Proteomes" id="UP000789706"/>
    </source>
</evidence>
<dbReference type="Pfam" id="PF00505">
    <property type="entry name" value="HMG_box"/>
    <property type="match status" value="1"/>
</dbReference>
<gene>
    <name evidence="2" type="ORF">DEBURN_LOCUS7249</name>
</gene>
<proteinExistence type="predicted"/>
<dbReference type="InterPro" id="IPR036910">
    <property type="entry name" value="HMG_box_dom_sf"/>
</dbReference>
<dbReference type="Gene3D" id="1.10.30.10">
    <property type="entry name" value="High mobility group box domain"/>
    <property type="match status" value="1"/>
</dbReference>
<sequence length="184" mass="21526">MYLVKVQFPPRVTVGEIVQKQLNNNIKNANHTVNSFMIYRREFNREIRESRFNFKLKEISKLAAVSWKTEPQYIKDHYKRMAKDNVNTSNTSEDEFIVDSNTSLNTNYPYSSSHSFTPLNHPSQNYAYDNVFIGSIATSNNISLNYYSSLTPLLYQPSQYIVSNDVISVNDYPYFYSYTPFPNF</sequence>
<dbReference type="OrthoDB" id="2372466at2759"/>
<dbReference type="SUPFAM" id="SSF47095">
    <property type="entry name" value="HMG-box"/>
    <property type="match status" value="1"/>
</dbReference>
<evidence type="ECO:0000313" key="2">
    <source>
        <dbReference type="EMBL" id="CAG8554072.1"/>
    </source>
</evidence>
<dbReference type="InterPro" id="IPR009071">
    <property type="entry name" value="HMG_box_dom"/>
</dbReference>
<accession>A0A9N9B5G0</accession>
<feature type="domain" description="HMG box" evidence="1">
    <location>
        <begin position="33"/>
        <end position="85"/>
    </location>
</feature>
<dbReference type="AlphaFoldDB" id="A0A9N9B5G0"/>
<keyword evidence="3" id="KW-1185">Reference proteome</keyword>
<dbReference type="Proteomes" id="UP000789706">
    <property type="component" value="Unassembled WGS sequence"/>
</dbReference>
<name>A0A9N9B5G0_9GLOM</name>
<reference evidence="2" key="1">
    <citation type="submission" date="2021-06" db="EMBL/GenBank/DDBJ databases">
        <authorList>
            <person name="Kallberg Y."/>
            <person name="Tangrot J."/>
            <person name="Rosling A."/>
        </authorList>
    </citation>
    <scope>NUCLEOTIDE SEQUENCE</scope>
    <source>
        <strain evidence="2">AZ414A</strain>
    </source>
</reference>
<organism evidence="2 3">
    <name type="scientific">Diversispora eburnea</name>
    <dbReference type="NCBI Taxonomy" id="1213867"/>
    <lineage>
        <taxon>Eukaryota</taxon>
        <taxon>Fungi</taxon>
        <taxon>Fungi incertae sedis</taxon>
        <taxon>Mucoromycota</taxon>
        <taxon>Glomeromycotina</taxon>
        <taxon>Glomeromycetes</taxon>
        <taxon>Diversisporales</taxon>
        <taxon>Diversisporaceae</taxon>
        <taxon>Diversispora</taxon>
    </lineage>
</organism>
<dbReference type="EMBL" id="CAJVPK010000848">
    <property type="protein sequence ID" value="CAG8554072.1"/>
    <property type="molecule type" value="Genomic_DNA"/>
</dbReference>